<dbReference type="PANTHER" id="PTHR11552:SF217">
    <property type="entry name" value="GLUCOSE DEHYDROGENASE [FAD, QUINONE]"/>
    <property type="match status" value="1"/>
</dbReference>
<dbReference type="SUPFAM" id="SSF54373">
    <property type="entry name" value="FAD-linked reductases, C-terminal domain"/>
    <property type="match status" value="1"/>
</dbReference>
<dbReference type="Gene3D" id="3.30.560.10">
    <property type="entry name" value="Glucose Oxidase, domain 3"/>
    <property type="match status" value="1"/>
</dbReference>
<evidence type="ECO:0000256" key="2">
    <source>
        <dbReference type="PIRSR" id="PIRSR000137-2"/>
    </source>
</evidence>
<dbReference type="InterPro" id="IPR007867">
    <property type="entry name" value="GMC_OxRtase_C"/>
</dbReference>
<name>A0AAV6VC79_9ARAC</name>
<organism evidence="5 6">
    <name type="scientific">Oedothorax gibbosus</name>
    <dbReference type="NCBI Taxonomy" id="931172"/>
    <lineage>
        <taxon>Eukaryota</taxon>
        <taxon>Metazoa</taxon>
        <taxon>Ecdysozoa</taxon>
        <taxon>Arthropoda</taxon>
        <taxon>Chelicerata</taxon>
        <taxon>Arachnida</taxon>
        <taxon>Araneae</taxon>
        <taxon>Araneomorphae</taxon>
        <taxon>Entelegynae</taxon>
        <taxon>Araneoidea</taxon>
        <taxon>Linyphiidae</taxon>
        <taxon>Erigoninae</taxon>
        <taxon>Oedothorax</taxon>
    </lineage>
</organism>
<dbReference type="Pfam" id="PF00732">
    <property type="entry name" value="GMC_oxred_N"/>
    <property type="match status" value="1"/>
</dbReference>
<feature type="domain" description="Glucose-methanol-choline oxidoreductase N-terminal" evidence="4">
    <location>
        <begin position="123"/>
        <end position="146"/>
    </location>
</feature>
<dbReference type="Gene3D" id="3.50.50.60">
    <property type="entry name" value="FAD/NAD(P)-binding domain"/>
    <property type="match status" value="1"/>
</dbReference>
<keyword evidence="6" id="KW-1185">Reference proteome</keyword>
<sequence length="600" mass="66093">MDLAAERAYPTPFANSSLLPILLLSLMQQQHTPSNTATTSKDEYDFIIVGAGSAGSVVASRLSEVPCVTVLLLEAGKPPPQLTEVPGLFQSFWDSDISWNYKTTPQKHTAMDMVDAQIPWPSGKTLGGTSTINGMLYVRGTYHNYDEWARQGAIGWSYSDVKPYFLKAEDNRDSEYVANGYHVIDGPLTVSKMRFSSVLKEPIFDAARQIGFEKGDPNSHNQTGLYDAEGNIRNGQRCSTAKAYLVPAENRENLDILPNAFVQKVVIRNKTADGVIFENGGHIYFVRAKREVILSAGTVNSAQLLMLSGIGPKKHLDQFNIPVLADLPVGENLQDHAGPAVYYTLSPNFKEKESSIHEAMEDYIWHREGPLTTTLQLPMFYLPIPPNPISDFPDLQLYFGAVPTPKPEDSPQFKPGLVEKYFGAYENSTLLTCLAHNLQPKSRGTVKLQSDDPYDAPLIDPNYFDDPEDIRVTVEGLKICKKLVLSEPLKKYGAGVISTPWPGCEEYFGNDDLYFKCLVRSSAFTLNHQVGTAKMGDPNDPTTVVDPTLKVKGIAGLRVVDASVMPLVPSANTNVPTIMVADKASDIIKSTLDCYMQTPV</sequence>
<accession>A0AAV6VC79</accession>
<feature type="binding site" evidence="2">
    <location>
        <position position="262"/>
    </location>
    <ligand>
        <name>FAD</name>
        <dbReference type="ChEBI" id="CHEBI:57692"/>
    </ligand>
</feature>
<dbReference type="InterPro" id="IPR012132">
    <property type="entry name" value="GMC_OxRdtase"/>
</dbReference>
<comment type="caution">
    <text evidence="5">The sequence shown here is derived from an EMBL/GenBank/DDBJ whole genome shotgun (WGS) entry which is preliminary data.</text>
</comment>
<dbReference type="SUPFAM" id="SSF51905">
    <property type="entry name" value="FAD/NAD(P)-binding domain"/>
    <property type="match status" value="1"/>
</dbReference>
<protein>
    <recommendedName>
        <fullName evidence="4">Glucose-methanol-choline oxidoreductase N-terminal domain-containing protein</fullName>
    </recommendedName>
</protein>
<dbReference type="Pfam" id="PF05199">
    <property type="entry name" value="GMC_oxred_C"/>
    <property type="match status" value="1"/>
</dbReference>
<evidence type="ECO:0000313" key="6">
    <source>
        <dbReference type="Proteomes" id="UP000827092"/>
    </source>
</evidence>
<dbReference type="PANTHER" id="PTHR11552">
    <property type="entry name" value="GLUCOSE-METHANOL-CHOLINE GMC OXIDOREDUCTASE"/>
    <property type="match status" value="1"/>
</dbReference>
<dbReference type="InterPro" id="IPR000172">
    <property type="entry name" value="GMC_OxRdtase_N"/>
</dbReference>
<dbReference type="InterPro" id="IPR036188">
    <property type="entry name" value="FAD/NAD-bd_sf"/>
</dbReference>
<dbReference type="PROSITE" id="PS00623">
    <property type="entry name" value="GMC_OXRED_1"/>
    <property type="match status" value="1"/>
</dbReference>
<evidence type="ECO:0000256" key="3">
    <source>
        <dbReference type="RuleBase" id="RU003968"/>
    </source>
</evidence>
<dbReference type="AlphaFoldDB" id="A0AAV6VC79"/>
<evidence type="ECO:0000313" key="5">
    <source>
        <dbReference type="EMBL" id="KAG8194262.1"/>
    </source>
</evidence>
<evidence type="ECO:0000256" key="1">
    <source>
        <dbReference type="ARBA" id="ARBA00010790"/>
    </source>
</evidence>
<evidence type="ECO:0000259" key="4">
    <source>
        <dbReference type="PROSITE" id="PS00623"/>
    </source>
</evidence>
<dbReference type="Proteomes" id="UP000827092">
    <property type="component" value="Unassembled WGS sequence"/>
</dbReference>
<feature type="binding site" evidence="2">
    <location>
        <position position="129"/>
    </location>
    <ligand>
        <name>FAD</name>
        <dbReference type="ChEBI" id="CHEBI:57692"/>
    </ligand>
</feature>
<dbReference type="GO" id="GO:0050660">
    <property type="term" value="F:flavin adenine dinucleotide binding"/>
    <property type="evidence" value="ECO:0007669"/>
    <property type="project" value="InterPro"/>
</dbReference>
<dbReference type="PIRSF" id="PIRSF000137">
    <property type="entry name" value="Alcohol_oxidase"/>
    <property type="match status" value="1"/>
</dbReference>
<proteinExistence type="inferred from homology"/>
<keyword evidence="3" id="KW-0285">Flavoprotein</keyword>
<keyword evidence="2 3" id="KW-0274">FAD</keyword>
<dbReference type="GO" id="GO:0016614">
    <property type="term" value="F:oxidoreductase activity, acting on CH-OH group of donors"/>
    <property type="evidence" value="ECO:0007669"/>
    <property type="project" value="InterPro"/>
</dbReference>
<comment type="similarity">
    <text evidence="1 3">Belongs to the GMC oxidoreductase family.</text>
</comment>
<gene>
    <name evidence="5" type="ORF">JTE90_024590</name>
</gene>
<dbReference type="EMBL" id="JAFNEN010000106">
    <property type="protein sequence ID" value="KAG8194262.1"/>
    <property type="molecule type" value="Genomic_DNA"/>
</dbReference>
<comment type="cofactor">
    <cofactor evidence="2">
        <name>FAD</name>
        <dbReference type="ChEBI" id="CHEBI:57692"/>
    </cofactor>
</comment>
<reference evidence="5 6" key="1">
    <citation type="journal article" date="2022" name="Nat. Ecol. Evol.">
        <title>A masculinizing supergene underlies an exaggerated male reproductive morph in a spider.</title>
        <authorList>
            <person name="Hendrickx F."/>
            <person name="De Corte Z."/>
            <person name="Sonet G."/>
            <person name="Van Belleghem S.M."/>
            <person name="Kostlbacher S."/>
            <person name="Vangestel C."/>
        </authorList>
    </citation>
    <scope>NUCLEOTIDE SEQUENCE [LARGE SCALE GENOMIC DNA]</scope>
    <source>
        <strain evidence="5">W744_W776</strain>
    </source>
</reference>